<comment type="caution">
    <text evidence="6">The sequence shown here is derived from an EMBL/GenBank/DDBJ whole genome shotgun (WGS) entry which is preliminary data.</text>
</comment>
<dbReference type="PANTHER" id="PTHR42756">
    <property type="entry name" value="TRANSCRIPTIONAL REGULATOR, MARR"/>
    <property type="match status" value="1"/>
</dbReference>
<dbReference type="InterPro" id="IPR000835">
    <property type="entry name" value="HTH_MarR-typ"/>
</dbReference>
<evidence type="ECO:0000256" key="1">
    <source>
        <dbReference type="ARBA" id="ARBA00023015"/>
    </source>
</evidence>
<dbReference type="PANTHER" id="PTHR42756:SF1">
    <property type="entry name" value="TRANSCRIPTIONAL REPRESSOR OF EMRAB OPERON"/>
    <property type="match status" value="1"/>
</dbReference>
<keyword evidence="1" id="KW-0805">Transcription regulation</keyword>
<dbReference type="InterPro" id="IPR036388">
    <property type="entry name" value="WH-like_DNA-bd_sf"/>
</dbReference>
<accession>A0ABS7Q8M6</accession>
<evidence type="ECO:0000256" key="4">
    <source>
        <dbReference type="SAM" id="MobiDB-lite"/>
    </source>
</evidence>
<gene>
    <name evidence="6" type="ORF">K7862_16275</name>
</gene>
<keyword evidence="3" id="KW-0804">Transcription</keyword>
<evidence type="ECO:0000313" key="6">
    <source>
        <dbReference type="EMBL" id="MBY8879181.1"/>
    </source>
</evidence>
<evidence type="ECO:0000259" key="5">
    <source>
        <dbReference type="PROSITE" id="PS50995"/>
    </source>
</evidence>
<name>A0ABS7Q8M6_9ACTN</name>
<sequence length="177" mass="18875">MHPHRTPTGLQLSRTARVVSRAFDEALDRAGGSLPVWLILLNLKIGRPGNQRELAAAVGVREATLTHHLNAMDTRGLITRRRDTANRRVHVVELTEEGEAAFLRLRDTAVEFDRRLNAGLSDDDREVLDALLTRLAANVGTGSADDASPPWAGLAERPGSTGRSGGGGMTGPAASGD</sequence>
<dbReference type="PROSITE" id="PS50995">
    <property type="entry name" value="HTH_MARR_2"/>
    <property type="match status" value="1"/>
</dbReference>
<reference evidence="6 7" key="1">
    <citation type="submission" date="2021-08" db="EMBL/GenBank/DDBJ databases">
        <title>WGS of actinomycetes from Thailand.</title>
        <authorList>
            <person name="Thawai C."/>
        </authorList>
    </citation>
    <scope>NUCLEOTIDE SEQUENCE [LARGE SCALE GENOMIC DNA]</scope>
    <source>
        <strain evidence="6 7">PLK6-54</strain>
    </source>
</reference>
<protein>
    <submittedName>
        <fullName evidence="6">MarR family winged helix-turn-helix transcriptional regulator</fullName>
    </submittedName>
</protein>
<dbReference type="EMBL" id="JAINZZ010000017">
    <property type="protein sequence ID" value="MBY8879181.1"/>
    <property type="molecule type" value="Genomic_DNA"/>
</dbReference>
<keyword evidence="7" id="KW-1185">Reference proteome</keyword>
<dbReference type="SUPFAM" id="SSF46785">
    <property type="entry name" value="Winged helix' DNA-binding domain"/>
    <property type="match status" value="1"/>
</dbReference>
<evidence type="ECO:0000256" key="3">
    <source>
        <dbReference type="ARBA" id="ARBA00023163"/>
    </source>
</evidence>
<dbReference type="Pfam" id="PF01047">
    <property type="entry name" value="MarR"/>
    <property type="match status" value="1"/>
</dbReference>
<evidence type="ECO:0000256" key="2">
    <source>
        <dbReference type="ARBA" id="ARBA00023125"/>
    </source>
</evidence>
<dbReference type="Proteomes" id="UP000778578">
    <property type="component" value="Unassembled WGS sequence"/>
</dbReference>
<feature type="domain" description="HTH marR-type" evidence="5">
    <location>
        <begin position="5"/>
        <end position="137"/>
    </location>
</feature>
<evidence type="ECO:0000313" key="7">
    <source>
        <dbReference type="Proteomes" id="UP000778578"/>
    </source>
</evidence>
<keyword evidence="2" id="KW-0238">DNA-binding</keyword>
<proteinExistence type="predicted"/>
<feature type="region of interest" description="Disordered" evidence="4">
    <location>
        <begin position="141"/>
        <end position="177"/>
    </location>
</feature>
<dbReference type="RefSeq" id="WP_222963317.1">
    <property type="nucleotide sequence ID" value="NZ_JAINZZ010000017.1"/>
</dbReference>
<dbReference type="SMART" id="SM00347">
    <property type="entry name" value="HTH_MARR"/>
    <property type="match status" value="1"/>
</dbReference>
<dbReference type="Gene3D" id="1.10.10.10">
    <property type="entry name" value="Winged helix-like DNA-binding domain superfamily/Winged helix DNA-binding domain"/>
    <property type="match status" value="1"/>
</dbReference>
<dbReference type="InterPro" id="IPR036390">
    <property type="entry name" value="WH_DNA-bd_sf"/>
</dbReference>
<dbReference type="PRINTS" id="PR00598">
    <property type="entry name" value="HTHMARR"/>
</dbReference>
<organism evidence="6 7">
    <name type="scientific">Actinacidiphila acidipaludis</name>
    <dbReference type="NCBI Taxonomy" id="2873382"/>
    <lineage>
        <taxon>Bacteria</taxon>
        <taxon>Bacillati</taxon>
        <taxon>Actinomycetota</taxon>
        <taxon>Actinomycetes</taxon>
        <taxon>Kitasatosporales</taxon>
        <taxon>Streptomycetaceae</taxon>
        <taxon>Actinacidiphila</taxon>
    </lineage>
</organism>